<sequence length="240" mass="27684">MKVQNVVKKCEIMIQFRDVFQLNQNDNDISPSTKQIIGRSNEELKQQQEELKVNESEFKKKFRALVDSQVTYNLSQQASLLQLEGHCSLLYKGSKHGFRAQDFHSRCDNKGPTVSFILSNHGQVFGGYTSVPWQTPEKLFQPKKDSTAYLFQLNKNSKHPIYQNFVDHAVGHFKNQILQFGLADIHIEDECNLKNTNQCSIGNTFKPPKNLKYGENEMMDYLAGANKFKVLEIEVYKIEQ</sequence>
<evidence type="ECO:0000313" key="2">
    <source>
        <dbReference type="EMBL" id="CDW80153.1"/>
    </source>
</evidence>
<gene>
    <name evidence="2" type="primary">Contig2182.g2347</name>
    <name evidence="2" type="ORF">STYLEM_9149</name>
</gene>
<feature type="domain" description="TLDc" evidence="1">
    <location>
        <begin position="64"/>
        <end position="239"/>
    </location>
</feature>
<proteinExistence type="predicted"/>
<dbReference type="Proteomes" id="UP000039865">
    <property type="component" value="Unassembled WGS sequence"/>
</dbReference>
<dbReference type="InterPro" id="IPR006571">
    <property type="entry name" value="TLDc_dom"/>
</dbReference>
<dbReference type="AlphaFoldDB" id="A0A078AH17"/>
<dbReference type="OrthoDB" id="25620at2759"/>
<evidence type="ECO:0000259" key="1">
    <source>
        <dbReference type="PROSITE" id="PS51886"/>
    </source>
</evidence>
<organism evidence="2 3">
    <name type="scientific">Stylonychia lemnae</name>
    <name type="common">Ciliate</name>
    <dbReference type="NCBI Taxonomy" id="5949"/>
    <lineage>
        <taxon>Eukaryota</taxon>
        <taxon>Sar</taxon>
        <taxon>Alveolata</taxon>
        <taxon>Ciliophora</taxon>
        <taxon>Intramacronucleata</taxon>
        <taxon>Spirotrichea</taxon>
        <taxon>Stichotrichia</taxon>
        <taxon>Sporadotrichida</taxon>
        <taxon>Oxytrichidae</taxon>
        <taxon>Stylonychinae</taxon>
        <taxon>Stylonychia</taxon>
    </lineage>
</organism>
<dbReference type="Pfam" id="PF07534">
    <property type="entry name" value="TLD"/>
    <property type="match status" value="1"/>
</dbReference>
<keyword evidence="3" id="KW-1185">Reference proteome</keyword>
<reference evidence="2 3" key="1">
    <citation type="submission" date="2014-06" db="EMBL/GenBank/DDBJ databases">
        <authorList>
            <person name="Swart Estienne"/>
        </authorList>
    </citation>
    <scope>NUCLEOTIDE SEQUENCE [LARGE SCALE GENOMIC DNA]</scope>
    <source>
        <strain evidence="2 3">130c</strain>
    </source>
</reference>
<evidence type="ECO:0000313" key="3">
    <source>
        <dbReference type="Proteomes" id="UP000039865"/>
    </source>
</evidence>
<dbReference type="OMA" id="IHIEDEC"/>
<name>A0A078AH17_STYLE</name>
<accession>A0A078AH17</accession>
<dbReference type="InParanoid" id="A0A078AH17"/>
<dbReference type="EMBL" id="CCKQ01008687">
    <property type="protein sequence ID" value="CDW80153.1"/>
    <property type="molecule type" value="Genomic_DNA"/>
</dbReference>
<dbReference type="PROSITE" id="PS51886">
    <property type="entry name" value="TLDC"/>
    <property type="match status" value="1"/>
</dbReference>
<protein>
    <recommendedName>
        <fullName evidence="1">TLDc domain-containing protein</fullName>
    </recommendedName>
</protein>
<dbReference type="SMART" id="SM00584">
    <property type="entry name" value="TLDc"/>
    <property type="match status" value="1"/>
</dbReference>